<dbReference type="Pfam" id="PF26557">
    <property type="entry name" value="Cullin_AB"/>
    <property type="match status" value="1"/>
</dbReference>
<dbReference type="SUPFAM" id="SSF46785">
    <property type="entry name" value="Winged helix' DNA-binding domain"/>
    <property type="match status" value="1"/>
</dbReference>
<dbReference type="InterPro" id="IPR001373">
    <property type="entry name" value="Cullin_N"/>
</dbReference>
<keyword evidence="6" id="KW-0132">Cell division</keyword>
<dbReference type="FunFam" id="1.20.1310.10:FF:000026">
    <property type="entry name" value="Cullin 1"/>
    <property type="match status" value="1"/>
</dbReference>
<organism evidence="15 16">
    <name type="scientific">Lunasporangiospora selenospora</name>
    <dbReference type="NCBI Taxonomy" id="979761"/>
    <lineage>
        <taxon>Eukaryota</taxon>
        <taxon>Fungi</taxon>
        <taxon>Fungi incertae sedis</taxon>
        <taxon>Mucoromycota</taxon>
        <taxon>Mortierellomycotina</taxon>
        <taxon>Mortierellomycetes</taxon>
        <taxon>Mortierellales</taxon>
        <taxon>Mortierellaceae</taxon>
        <taxon>Lunasporangiospora</taxon>
    </lineage>
</organism>
<evidence type="ECO:0000256" key="3">
    <source>
        <dbReference type="ARBA" id="ARBA00006019"/>
    </source>
</evidence>
<dbReference type="GO" id="GO:0000209">
    <property type="term" value="P:protein polyubiquitination"/>
    <property type="evidence" value="ECO:0007669"/>
    <property type="project" value="UniProtKB-ARBA"/>
</dbReference>
<dbReference type="OrthoDB" id="27073at2759"/>
<dbReference type="GO" id="GO:0019005">
    <property type="term" value="C:SCF ubiquitin ligase complex"/>
    <property type="evidence" value="ECO:0007669"/>
    <property type="project" value="UniProtKB-ARBA"/>
</dbReference>
<dbReference type="FunFam" id="3.30.230.130:FF:000003">
    <property type="entry name" value="Cullin 2"/>
    <property type="match status" value="1"/>
</dbReference>
<dbReference type="GO" id="GO:0031625">
    <property type="term" value="F:ubiquitin protein ligase binding"/>
    <property type="evidence" value="ECO:0007669"/>
    <property type="project" value="InterPro"/>
</dbReference>
<keyword evidence="16" id="KW-1185">Reference proteome</keyword>
<evidence type="ECO:0000313" key="15">
    <source>
        <dbReference type="EMBL" id="KAF9581053.1"/>
    </source>
</evidence>
<dbReference type="InterPro" id="IPR059120">
    <property type="entry name" value="Cullin-like_AB"/>
</dbReference>
<comment type="similarity">
    <text evidence="3 11 12">Belongs to the cullin family.</text>
</comment>
<dbReference type="GO" id="GO:0005634">
    <property type="term" value="C:nucleus"/>
    <property type="evidence" value="ECO:0007669"/>
    <property type="project" value="UniProtKB-ARBA"/>
</dbReference>
<evidence type="ECO:0000313" key="16">
    <source>
        <dbReference type="Proteomes" id="UP000780801"/>
    </source>
</evidence>
<keyword evidence="9" id="KW-0131">Cell cycle</keyword>
<dbReference type="InterPro" id="IPR036388">
    <property type="entry name" value="WH-like_DNA-bd_sf"/>
</dbReference>
<protein>
    <recommendedName>
        <fullName evidence="10">Cullin-1</fullName>
    </recommendedName>
</protein>
<feature type="coiled-coil region" evidence="13">
    <location>
        <begin position="244"/>
        <end position="271"/>
    </location>
</feature>
<dbReference type="Gene3D" id="1.20.1310.10">
    <property type="entry name" value="Cullin Repeats"/>
    <property type="match status" value="4"/>
</dbReference>
<reference evidence="15" key="1">
    <citation type="journal article" date="2020" name="Fungal Divers.">
        <title>Resolving the Mortierellaceae phylogeny through synthesis of multi-gene phylogenetics and phylogenomics.</title>
        <authorList>
            <person name="Vandepol N."/>
            <person name="Liber J."/>
            <person name="Desiro A."/>
            <person name="Na H."/>
            <person name="Kennedy M."/>
            <person name="Barry K."/>
            <person name="Grigoriev I.V."/>
            <person name="Miller A.N."/>
            <person name="O'Donnell K."/>
            <person name="Stajich J.E."/>
            <person name="Bonito G."/>
        </authorList>
    </citation>
    <scope>NUCLEOTIDE SEQUENCE</scope>
    <source>
        <strain evidence="15">KOD1015</strain>
    </source>
</reference>
<dbReference type="AlphaFoldDB" id="A0A9P6FT35"/>
<comment type="subcellular location">
    <subcellularLocation>
        <location evidence="1">Cytoplasm</location>
    </subcellularLocation>
</comment>
<name>A0A9P6FT35_9FUNG</name>
<evidence type="ECO:0000256" key="5">
    <source>
        <dbReference type="ARBA" id="ARBA00022499"/>
    </source>
</evidence>
<dbReference type="EMBL" id="JAABOA010001695">
    <property type="protein sequence ID" value="KAF9581053.1"/>
    <property type="molecule type" value="Genomic_DNA"/>
</dbReference>
<gene>
    <name evidence="15" type="ORF">BGW38_002067</name>
</gene>
<dbReference type="Proteomes" id="UP000780801">
    <property type="component" value="Unassembled WGS sequence"/>
</dbReference>
<evidence type="ECO:0000256" key="11">
    <source>
        <dbReference type="PROSITE-ProRule" id="PRU00330"/>
    </source>
</evidence>
<evidence type="ECO:0000256" key="2">
    <source>
        <dbReference type="ARBA" id="ARBA00004906"/>
    </source>
</evidence>
<dbReference type="FunFam" id="1.20.1310.10:FF:000007">
    <property type="entry name" value="Cullin 1"/>
    <property type="match status" value="1"/>
</dbReference>
<dbReference type="SUPFAM" id="SSF74788">
    <property type="entry name" value="Cullin repeat-like"/>
    <property type="match status" value="1"/>
</dbReference>
<dbReference type="InterPro" id="IPR019559">
    <property type="entry name" value="Cullin_neddylation_domain"/>
</dbReference>
<dbReference type="InterPro" id="IPR016157">
    <property type="entry name" value="Cullin_CS"/>
</dbReference>
<sequence>MASKMTWDSPPPHGSDITATWGFLEVGIDQIMNHLEKGLTYKRYMEIYTVIYNYCTTKAATDSMSTSIQTRGATLGGSDLYTHLIRYFQKHLEVIRNDSEQYMDVSLLEYYTKQWLKFTGASVYVHHLFTYLNRHWVKREIDEGRKTVHDVGTLALVSWKDYLFGHVQHNVMAAVLQLIERQRNGESVETSLLRSVVESFVSLGLDENDSKKTTLEVYRQYFEKPFVSATEVYYKMESENFLRENSVTEYMKKAEARLAEEENRVQMYLHASTHKPLIHTCETVLVKGHTDIIWEEFQNLLNQDKQEDLSRMFSLLLRIPEGLDPLRERFEAHVRKAGLSAIEKIADETADSIEPKVYVDALLEVHKKYNDLVQTAFRGEAGFVASLDKACREFVNRNKICKSSTSKSPELLARYCDSLLRKSSKNPEENDLEEILNSIMTVFKYVEDKDVFQKFYSKMLAKRLVNDTSASDDAEAGMISRLKEACGFEYTSKLQRMFTDMGLSKELNDQFREKMTQNHDASENTVDFSILVLGTASWPLQAPTTSFNLPDDIVKTYERFQAFYQDKHSGRKLNWLFQLSKADLKTNYTKGSKTGYSFQTSTYQMGILLQYNNGLSYTLEELQTQTNLNMDILTGALGILVKAKVLLLENGTNVGDANTRYDLNEDFKSKKIRVNLNMPLKAEQKVETEETHKTIEEDRKLLMQAAIVRIMKTRKVMKHVALMNEVILQLQSRFKPRVPDIKKCIDVLLEKEYIERVDGQKDTFSYVA</sequence>
<keyword evidence="8" id="KW-0832">Ubl conjugation</keyword>
<dbReference type="Gene3D" id="4.10.1030.10">
    <property type="entry name" value="Ring Box Chain A, domain 5"/>
    <property type="match status" value="1"/>
</dbReference>
<evidence type="ECO:0000256" key="9">
    <source>
        <dbReference type="ARBA" id="ARBA00023306"/>
    </source>
</evidence>
<proteinExistence type="inferred from homology"/>
<evidence type="ECO:0000256" key="13">
    <source>
        <dbReference type="SAM" id="Coils"/>
    </source>
</evidence>
<dbReference type="InterPro" id="IPR045093">
    <property type="entry name" value="Cullin"/>
</dbReference>
<dbReference type="FunFam" id="1.10.10.10:FF:000014">
    <property type="entry name" value="Cullin 1"/>
    <property type="match status" value="1"/>
</dbReference>
<keyword evidence="13" id="KW-0175">Coiled coil</keyword>
<dbReference type="FunFam" id="1.10.10.10:FF:000161">
    <property type="entry name" value="Cullin 1"/>
    <property type="match status" value="1"/>
</dbReference>
<evidence type="ECO:0000256" key="1">
    <source>
        <dbReference type="ARBA" id="ARBA00004496"/>
    </source>
</evidence>
<dbReference type="SUPFAM" id="SSF75632">
    <property type="entry name" value="Cullin homology domain"/>
    <property type="match status" value="1"/>
</dbReference>
<evidence type="ECO:0000256" key="7">
    <source>
        <dbReference type="ARBA" id="ARBA00022786"/>
    </source>
</evidence>
<comment type="caution">
    <text evidence="15">The sequence shown here is derived from an EMBL/GenBank/DDBJ whole genome shotgun (WGS) entry which is preliminary data.</text>
</comment>
<dbReference type="Pfam" id="PF00888">
    <property type="entry name" value="Cullin"/>
    <property type="match status" value="1"/>
</dbReference>
<evidence type="ECO:0000256" key="4">
    <source>
        <dbReference type="ARBA" id="ARBA00022490"/>
    </source>
</evidence>
<keyword evidence="7" id="KW-0833">Ubl conjugation pathway</keyword>
<dbReference type="FunFam" id="1.20.1310.10:FF:000029">
    <property type="entry name" value="Cullin homolog 1"/>
    <property type="match status" value="1"/>
</dbReference>
<evidence type="ECO:0000256" key="8">
    <source>
        <dbReference type="ARBA" id="ARBA00022843"/>
    </source>
</evidence>
<dbReference type="PANTHER" id="PTHR11932">
    <property type="entry name" value="CULLIN"/>
    <property type="match status" value="1"/>
</dbReference>
<dbReference type="SMART" id="SM00884">
    <property type="entry name" value="Cullin_Nedd8"/>
    <property type="match status" value="1"/>
</dbReference>
<dbReference type="Gene3D" id="1.10.10.10">
    <property type="entry name" value="Winged helix-like DNA-binding domain superfamily/Winged helix DNA-binding domain"/>
    <property type="match status" value="2"/>
</dbReference>
<evidence type="ECO:0000259" key="14">
    <source>
        <dbReference type="PROSITE" id="PS50069"/>
    </source>
</evidence>
<dbReference type="PROSITE" id="PS50069">
    <property type="entry name" value="CULLIN_2"/>
    <property type="match status" value="1"/>
</dbReference>
<dbReference type="GO" id="GO:0031146">
    <property type="term" value="P:SCF-dependent proteasomal ubiquitin-dependent protein catabolic process"/>
    <property type="evidence" value="ECO:0007669"/>
    <property type="project" value="UniProtKB-ARBA"/>
</dbReference>
<dbReference type="Pfam" id="PF10557">
    <property type="entry name" value="Cullin_Nedd8"/>
    <property type="match status" value="1"/>
</dbReference>
<evidence type="ECO:0000256" key="12">
    <source>
        <dbReference type="RuleBase" id="RU003829"/>
    </source>
</evidence>
<dbReference type="PROSITE" id="PS01256">
    <property type="entry name" value="CULLIN_1"/>
    <property type="match status" value="1"/>
</dbReference>
<accession>A0A9P6FT35</accession>
<dbReference type="GO" id="GO:0005737">
    <property type="term" value="C:cytoplasm"/>
    <property type="evidence" value="ECO:0007669"/>
    <property type="project" value="UniProtKB-SubCell"/>
</dbReference>
<comment type="pathway">
    <text evidence="2">Protein modification; protein ubiquitination.</text>
</comment>
<keyword evidence="5" id="KW-1017">Isopeptide bond</keyword>
<dbReference type="GO" id="GO:1902531">
    <property type="term" value="P:regulation of intracellular signal transduction"/>
    <property type="evidence" value="ECO:0007669"/>
    <property type="project" value="UniProtKB-ARBA"/>
</dbReference>
<dbReference type="InterPro" id="IPR016159">
    <property type="entry name" value="Cullin_repeat-like_dom_sf"/>
</dbReference>
<dbReference type="InterPro" id="IPR036317">
    <property type="entry name" value="Cullin_homology_sf"/>
</dbReference>
<dbReference type="SMART" id="SM00182">
    <property type="entry name" value="CULLIN"/>
    <property type="match status" value="1"/>
</dbReference>
<evidence type="ECO:0000256" key="6">
    <source>
        <dbReference type="ARBA" id="ARBA00022618"/>
    </source>
</evidence>
<dbReference type="FunFam" id="1.20.1310.10:FF:000011">
    <property type="entry name" value="Cullin 1"/>
    <property type="match status" value="1"/>
</dbReference>
<evidence type="ECO:0000256" key="10">
    <source>
        <dbReference type="ARBA" id="ARBA00069612"/>
    </source>
</evidence>
<feature type="domain" description="Cullin family profile" evidence="14">
    <location>
        <begin position="407"/>
        <end position="641"/>
    </location>
</feature>
<dbReference type="FunFam" id="4.10.1030.10:FF:000002">
    <property type="entry name" value="cullin homolog 1"/>
    <property type="match status" value="1"/>
</dbReference>
<dbReference type="GO" id="GO:0051301">
    <property type="term" value="P:cell division"/>
    <property type="evidence" value="ECO:0007669"/>
    <property type="project" value="UniProtKB-KW"/>
</dbReference>
<dbReference type="InterPro" id="IPR016158">
    <property type="entry name" value="Cullin_homology"/>
</dbReference>
<dbReference type="InterPro" id="IPR036390">
    <property type="entry name" value="WH_DNA-bd_sf"/>
</dbReference>
<keyword evidence="4" id="KW-0963">Cytoplasm</keyword>